<gene>
    <name evidence="1 3" type="ORF">LOAG_10983</name>
</gene>
<dbReference type="AlphaFoldDB" id="A0A1I7VFC3"/>
<accession>A0A1I7VFC3</accession>
<dbReference type="InParanoid" id="A0A1I7VFC3"/>
<reference evidence="1 2" key="1">
    <citation type="submission" date="2012-04" db="EMBL/GenBank/DDBJ databases">
        <title>The Genome Sequence of Loa loa.</title>
        <authorList>
            <consortium name="The Broad Institute Genome Sequencing Platform"/>
            <consortium name="Broad Institute Genome Sequencing Center for Infectious Disease"/>
            <person name="Nutman T.B."/>
            <person name="Fink D.L."/>
            <person name="Russ C."/>
            <person name="Young S."/>
            <person name="Zeng Q."/>
            <person name="Gargeya S."/>
            <person name="Alvarado L."/>
            <person name="Berlin A."/>
            <person name="Chapman S.B."/>
            <person name="Chen Z."/>
            <person name="Freedman E."/>
            <person name="Gellesch M."/>
            <person name="Goldberg J."/>
            <person name="Griggs A."/>
            <person name="Gujja S."/>
            <person name="Heilman E.R."/>
            <person name="Heiman D."/>
            <person name="Howarth C."/>
            <person name="Mehta T."/>
            <person name="Neiman D."/>
            <person name="Pearson M."/>
            <person name="Roberts A."/>
            <person name="Saif S."/>
            <person name="Shea T."/>
            <person name="Shenoy N."/>
            <person name="Sisk P."/>
            <person name="Stolte C."/>
            <person name="Sykes S."/>
            <person name="White J."/>
            <person name="Yandava C."/>
            <person name="Haas B."/>
            <person name="Henn M.R."/>
            <person name="Nusbaum C."/>
            <person name="Birren B."/>
        </authorList>
    </citation>
    <scope>NUCLEOTIDE SEQUENCE [LARGE SCALE GENOMIC DNA]</scope>
</reference>
<dbReference type="RefSeq" id="XP_003146554.1">
    <property type="nucleotide sequence ID" value="XM_003146506.1"/>
</dbReference>
<name>A0A1I7VFC3_LOALO</name>
<reference evidence="3" key="2">
    <citation type="submission" date="2016-11" db="UniProtKB">
        <authorList>
            <consortium name="WormBaseParasite"/>
        </authorList>
    </citation>
    <scope>IDENTIFICATION</scope>
</reference>
<proteinExistence type="predicted"/>
<evidence type="ECO:0000313" key="1">
    <source>
        <dbReference type="EMBL" id="EFO17514.1"/>
    </source>
</evidence>
<evidence type="ECO:0000313" key="2">
    <source>
        <dbReference type="Proteomes" id="UP000095285"/>
    </source>
</evidence>
<dbReference type="GeneID" id="9948433"/>
<sequence length="96" mass="11069">MAVRSLTIARYARKISLHYTIRSYGGLIAVSRTFARLQQQFLSPMQEGEPYEDSSHEMSYGCLTCNKSAQLLRFYPQFKRSDMRHVDEMAASLVRA</sequence>
<dbReference type="WBParaSite" id="EN70_1931">
    <property type="protein sequence ID" value="EN70_1931"/>
    <property type="gene ID" value="EN70_1931"/>
</dbReference>
<organism evidence="2 3">
    <name type="scientific">Loa loa</name>
    <name type="common">Eye worm</name>
    <name type="synonym">Filaria loa</name>
    <dbReference type="NCBI Taxonomy" id="7209"/>
    <lineage>
        <taxon>Eukaryota</taxon>
        <taxon>Metazoa</taxon>
        <taxon>Ecdysozoa</taxon>
        <taxon>Nematoda</taxon>
        <taxon>Chromadorea</taxon>
        <taxon>Rhabditida</taxon>
        <taxon>Spirurina</taxon>
        <taxon>Spiruromorpha</taxon>
        <taxon>Filarioidea</taxon>
        <taxon>Onchocercidae</taxon>
        <taxon>Loa</taxon>
    </lineage>
</organism>
<dbReference type="Proteomes" id="UP000095285">
    <property type="component" value="Unassembled WGS sequence"/>
</dbReference>
<dbReference type="EMBL" id="JH712721">
    <property type="protein sequence ID" value="EFO17514.1"/>
    <property type="molecule type" value="Genomic_DNA"/>
</dbReference>
<dbReference type="CTD" id="9948433"/>
<keyword evidence="2" id="KW-1185">Reference proteome</keyword>
<accession>A0A1S0TNX2</accession>
<evidence type="ECO:0000313" key="3">
    <source>
        <dbReference type="WBParaSite" id="EN70_1931"/>
    </source>
</evidence>
<protein>
    <submittedName>
        <fullName evidence="1 3">Uncharacterized protein</fullName>
    </submittedName>
</protein>
<dbReference type="KEGG" id="loa:LOAG_10983"/>